<dbReference type="RefSeq" id="WP_346129666.1">
    <property type="nucleotide sequence ID" value="NZ_BAAAXC010000015.1"/>
</dbReference>
<comment type="caution">
    <text evidence="3">The sequence shown here is derived from an EMBL/GenBank/DDBJ whole genome shotgun (WGS) entry which is preliminary data.</text>
</comment>
<accession>A0ABV5PYT1</accession>
<dbReference type="EMBL" id="JBHMCE010000005">
    <property type="protein sequence ID" value="MFB9528377.1"/>
    <property type="molecule type" value="Genomic_DNA"/>
</dbReference>
<evidence type="ECO:0000313" key="3">
    <source>
        <dbReference type="EMBL" id="MFB9528377.1"/>
    </source>
</evidence>
<dbReference type="InterPro" id="IPR012291">
    <property type="entry name" value="CBM2_carb-bd_dom_sf"/>
</dbReference>
<reference evidence="3 4" key="1">
    <citation type="submission" date="2024-09" db="EMBL/GenBank/DDBJ databases">
        <authorList>
            <person name="Sun Q."/>
            <person name="Mori K."/>
        </authorList>
    </citation>
    <scope>NUCLEOTIDE SEQUENCE [LARGE SCALE GENOMIC DNA]</scope>
    <source>
        <strain evidence="3 4">JCM 3323</strain>
    </source>
</reference>
<feature type="domain" description="CBM2" evidence="2">
    <location>
        <begin position="408"/>
        <end position="501"/>
    </location>
</feature>
<feature type="compositionally biased region" description="Low complexity" evidence="1">
    <location>
        <begin position="123"/>
        <end position="135"/>
    </location>
</feature>
<dbReference type="SMART" id="SM00637">
    <property type="entry name" value="CBD_II"/>
    <property type="match status" value="1"/>
</dbReference>
<organism evidence="3 4">
    <name type="scientific">Nonomuraea roseola</name>
    <dbReference type="NCBI Taxonomy" id="46179"/>
    <lineage>
        <taxon>Bacteria</taxon>
        <taxon>Bacillati</taxon>
        <taxon>Actinomycetota</taxon>
        <taxon>Actinomycetes</taxon>
        <taxon>Streptosporangiales</taxon>
        <taxon>Streptosporangiaceae</taxon>
        <taxon>Nonomuraea</taxon>
    </lineage>
</organism>
<name>A0ABV5PYT1_9ACTN</name>
<feature type="region of interest" description="Disordered" evidence="1">
    <location>
        <begin position="255"/>
        <end position="405"/>
    </location>
</feature>
<feature type="compositionally biased region" description="Acidic residues" evidence="1">
    <location>
        <begin position="276"/>
        <end position="292"/>
    </location>
</feature>
<dbReference type="Proteomes" id="UP001589646">
    <property type="component" value="Unassembled WGS sequence"/>
</dbReference>
<keyword evidence="4" id="KW-1185">Reference proteome</keyword>
<proteinExistence type="predicted"/>
<dbReference type="InterPro" id="IPR008965">
    <property type="entry name" value="CBM2/CBM3_carb-bd_dom_sf"/>
</dbReference>
<protein>
    <recommendedName>
        <fullName evidence="2">CBM2 domain-containing protein</fullName>
    </recommendedName>
</protein>
<evidence type="ECO:0000256" key="1">
    <source>
        <dbReference type="SAM" id="MobiDB-lite"/>
    </source>
</evidence>
<dbReference type="SUPFAM" id="SSF49384">
    <property type="entry name" value="Carbohydrate-binding domain"/>
    <property type="match status" value="1"/>
</dbReference>
<feature type="compositionally biased region" description="Basic and acidic residues" evidence="1">
    <location>
        <begin position="26"/>
        <end position="40"/>
    </location>
</feature>
<gene>
    <name evidence="3" type="ORF">ACFFRN_17320</name>
</gene>
<feature type="region of interest" description="Disordered" evidence="1">
    <location>
        <begin position="1"/>
        <end position="231"/>
    </location>
</feature>
<dbReference type="InterPro" id="IPR001919">
    <property type="entry name" value="CBD2"/>
</dbReference>
<sequence>MYPAGRAPMARHGTGEPEHAWSQGGRDSEDPQEADFRSFDDPITTGAFMAPVVEQSGWPAPPDQLDQQVQAGPSTGEWAVPPHHPDVFGGPATGPMSANDAFGGPVSAFGGAPQAGVPGSQGGPAPYGEPAGPAGQRAPLGGEGVGPESEPTAAYNPPTDRLVATGPPRQPVAAWEEPSDVQETGFLGAGGWDEGPAGWDEEPGDKGSRRRGRRRPSAPPREAGSGGRGKVAILSVAAVAIVLGGTVVGVRMVGSSEKTPTAGKVSVTQAPPSISDEPEPEPEPTDAPEGTEEAPVAGGTEEPSEEPSETRNVRPRPTATASARAPRRTSTPRPTVKNTPRSTPEDDFAPSEEPTASAEPSGMREADNTAPPPVSDVEPGPTATSQVGSGTSSTNSSRSTSSRGGAAVNVRFDVVRQRLAGYTAELRVVNESGKALADLTVSVPVDGTVSAVRGAQWSQDGDLLVIQPDADLEAGEAVQITFTADGTATEPQTCGMVGGECTVA</sequence>
<evidence type="ECO:0000259" key="2">
    <source>
        <dbReference type="SMART" id="SM00637"/>
    </source>
</evidence>
<evidence type="ECO:0000313" key="4">
    <source>
        <dbReference type="Proteomes" id="UP001589646"/>
    </source>
</evidence>
<feature type="compositionally biased region" description="Low complexity" evidence="1">
    <location>
        <begin position="384"/>
        <end position="405"/>
    </location>
</feature>
<dbReference type="Gene3D" id="2.60.40.290">
    <property type="match status" value="1"/>
</dbReference>
<feature type="compositionally biased region" description="Low complexity" evidence="1">
    <location>
        <begin position="315"/>
        <end position="335"/>
    </location>
</feature>